<organism evidence="1 2">
    <name type="scientific">Alkalihalobacterium chitinilyticum</name>
    <dbReference type="NCBI Taxonomy" id="2980103"/>
    <lineage>
        <taxon>Bacteria</taxon>
        <taxon>Bacillati</taxon>
        <taxon>Bacillota</taxon>
        <taxon>Bacilli</taxon>
        <taxon>Bacillales</taxon>
        <taxon>Bacillaceae</taxon>
        <taxon>Alkalihalobacterium</taxon>
    </lineage>
</organism>
<dbReference type="Proteomes" id="UP001148125">
    <property type="component" value="Unassembled WGS sequence"/>
</dbReference>
<keyword evidence="2" id="KW-1185">Reference proteome</keyword>
<protein>
    <recommendedName>
        <fullName evidence="3">RNA polymerase subunit sigma</fullName>
    </recommendedName>
</protein>
<dbReference type="EMBL" id="JAOTPO010000016">
    <property type="protein sequence ID" value="MDE5415498.1"/>
    <property type="molecule type" value="Genomic_DNA"/>
</dbReference>
<name>A0ABT5VLX2_9BACI</name>
<evidence type="ECO:0000313" key="1">
    <source>
        <dbReference type="EMBL" id="MDE5415498.1"/>
    </source>
</evidence>
<evidence type="ECO:0000313" key="2">
    <source>
        <dbReference type="Proteomes" id="UP001148125"/>
    </source>
</evidence>
<dbReference type="RefSeq" id="WP_275120100.1">
    <property type="nucleotide sequence ID" value="NZ_JAOTPO010000016.1"/>
</dbReference>
<proteinExistence type="predicted"/>
<gene>
    <name evidence="1" type="ORF">N7Z68_19220</name>
</gene>
<sequence>MTTTLTTADMIDFYKVGADDYFENYTPYILNKVRKWIDNNSIEVTYKGSLSHIKIDALSFAYEYYEQLKSDKFSDDIDTARKYWFKTVWMKMLDYLNYNYLNIERHNSKDPYRRTHFVPLDSLTENEYLYEKILSDYHAPSPEIVLVEKEEQKLPKLLYEMVKDFASEQYMMHNYKTIPKEKYVEMIHDCLDSAIERLEWRTTSNNRAANIKAVSEKHSISYGSLNMYYARFKEDVREYLWLIPKYLKEKNTPK</sequence>
<accession>A0ABT5VLX2</accession>
<reference evidence="1" key="1">
    <citation type="submission" date="2024-05" db="EMBL/GenBank/DDBJ databases">
        <title>Alkalihalobacillus sp. strain MEB203 novel alkaliphilic bacterium from Lonar Lake, India.</title>
        <authorList>
            <person name="Joshi A."/>
            <person name="Thite S."/>
            <person name="Mengade P."/>
        </authorList>
    </citation>
    <scope>NUCLEOTIDE SEQUENCE</scope>
    <source>
        <strain evidence="1">MEB 203</strain>
    </source>
</reference>
<comment type="caution">
    <text evidence="1">The sequence shown here is derived from an EMBL/GenBank/DDBJ whole genome shotgun (WGS) entry which is preliminary data.</text>
</comment>
<evidence type="ECO:0008006" key="3">
    <source>
        <dbReference type="Google" id="ProtNLM"/>
    </source>
</evidence>